<feature type="signal peptide" evidence="1">
    <location>
        <begin position="1"/>
        <end position="23"/>
    </location>
</feature>
<dbReference type="SUPFAM" id="SSF56925">
    <property type="entry name" value="OMPA-like"/>
    <property type="match status" value="1"/>
</dbReference>
<sequence>MKTWKVALLAAALAIIVAGPVLAQNAVKGVTTDVHAEKGDFSVLGGIGYGWRGFGMSGGVEYIFQKFDIPGFPLTMGVMGLAGLDFGSGFDVSAAGMATLHWGLKAYKDFPEFLRKFDWYMGLGLGVGIIPFGFGMSSGGGVSYYVNEKLAIDLHSFYVNHFVGGASGVGGTIGIRYKL</sequence>
<dbReference type="AlphaFoldDB" id="A0A3P3XIZ7"/>
<feature type="chain" id="PRO_5017923868" description="Outer membrane protein beta-barrel domain-containing protein" evidence="1">
    <location>
        <begin position="24"/>
        <end position="179"/>
    </location>
</feature>
<gene>
    <name evidence="2" type="ORF">SPIROBIBN47_270052</name>
</gene>
<evidence type="ECO:0000256" key="1">
    <source>
        <dbReference type="SAM" id="SignalP"/>
    </source>
</evidence>
<keyword evidence="1" id="KW-0732">Signal</keyword>
<dbReference type="Gene3D" id="2.40.160.20">
    <property type="match status" value="1"/>
</dbReference>
<reference evidence="2" key="1">
    <citation type="submission" date="2017-02" db="EMBL/GenBank/DDBJ databases">
        <authorList>
            <person name="Regsiter A."/>
            <person name="William W."/>
        </authorList>
    </citation>
    <scope>NUCLEOTIDE SEQUENCE</scope>
    <source>
        <strain evidence="2">Bib</strain>
    </source>
</reference>
<evidence type="ECO:0000313" key="2">
    <source>
        <dbReference type="EMBL" id="SLM13014.1"/>
    </source>
</evidence>
<accession>A0A3P3XIZ7</accession>
<dbReference type="InterPro" id="IPR011250">
    <property type="entry name" value="OMP/PagP_B-barrel"/>
</dbReference>
<dbReference type="EMBL" id="FWDM01000020">
    <property type="protein sequence ID" value="SLM13014.1"/>
    <property type="molecule type" value="Genomic_DNA"/>
</dbReference>
<proteinExistence type="predicted"/>
<protein>
    <recommendedName>
        <fullName evidence="3">Outer membrane protein beta-barrel domain-containing protein</fullName>
    </recommendedName>
</protein>
<evidence type="ECO:0008006" key="3">
    <source>
        <dbReference type="Google" id="ProtNLM"/>
    </source>
</evidence>
<name>A0A3P3XIZ7_9SPIR</name>
<organism evidence="2">
    <name type="scientific">uncultured spirochete</name>
    <dbReference type="NCBI Taxonomy" id="156406"/>
    <lineage>
        <taxon>Bacteria</taxon>
        <taxon>Pseudomonadati</taxon>
        <taxon>Spirochaetota</taxon>
        <taxon>Spirochaetia</taxon>
        <taxon>Spirochaetales</taxon>
        <taxon>environmental samples</taxon>
    </lineage>
</organism>